<accession>A0A816H143</accession>
<evidence type="ECO:0000313" key="5">
    <source>
        <dbReference type="Proteomes" id="UP000663829"/>
    </source>
</evidence>
<proteinExistence type="predicted"/>
<dbReference type="GO" id="GO:0003723">
    <property type="term" value="F:RNA binding"/>
    <property type="evidence" value="ECO:0007669"/>
    <property type="project" value="UniProtKB-UniRule"/>
</dbReference>
<dbReference type="AlphaFoldDB" id="A0A816H143"/>
<feature type="domain" description="RRM" evidence="2">
    <location>
        <begin position="21"/>
        <end position="73"/>
    </location>
</feature>
<gene>
    <name evidence="3" type="ORF">GPM918_LOCUS46617</name>
    <name evidence="4" type="ORF">SRO942_LOCUS51154</name>
</gene>
<comment type="caution">
    <text evidence="3">The sequence shown here is derived from an EMBL/GenBank/DDBJ whole genome shotgun (WGS) entry which is preliminary data.</text>
</comment>
<dbReference type="InterPro" id="IPR035979">
    <property type="entry name" value="RBD_domain_sf"/>
</dbReference>
<reference evidence="3" key="1">
    <citation type="submission" date="2021-02" db="EMBL/GenBank/DDBJ databases">
        <authorList>
            <person name="Nowell W R."/>
        </authorList>
    </citation>
    <scope>NUCLEOTIDE SEQUENCE</scope>
</reference>
<sequence>MLDVLPSYHSCHISDEILHSKRIYISGVNKKLDEKQLHLYFEQYGKVLNCTILEHQNEAQFNYTKFSYVDFDNCDGNHLL</sequence>
<dbReference type="PROSITE" id="PS50102">
    <property type="entry name" value="RRM"/>
    <property type="match status" value="1"/>
</dbReference>
<keyword evidence="1" id="KW-0694">RNA-binding</keyword>
<evidence type="ECO:0000256" key="1">
    <source>
        <dbReference type="PROSITE-ProRule" id="PRU00176"/>
    </source>
</evidence>
<dbReference type="Pfam" id="PF00076">
    <property type="entry name" value="RRM_1"/>
    <property type="match status" value="1"/>
</dbReference>
<dbReference type="InterPro" id="IPR000504">
    <property type="entry name" value="RRM_dom"/>
</dbReference>
<dbReference type="InterPro" id="IPR012677">
    <property type="entry name" value="Nucleotide-bd_a/b_plait_sf"/>
</dbReference>
<keyword evidence="5" id="KW-1185">Reference proteome</keyword>
<dbReference type="EMBL" id="CAJOBC010155949">
    <property type="protein sequence ID" value="CAF4685770.1"/>
    <property type="molecule type" value="Genomic_DNA"/>
</dbReference>
<dbReference type="CDD" id="cd00590">
    <property type="entry name" value="RRM_SF"/>
    <property type="match status" value="1"/>
</dbReference>
<name>A0A816H143_9BILA</name>
<dbReference type="Proteomes" id="UP000663829">
    <property type="component" value="Unassembled WGS sequence"/>
</dbReference>
<protein>
    <recommendedName>
        <fullName evidence="2">RRM domain-containing protein</fullName>
    </recommendedName>
</protein>
<dbReference type="SUPFAM" id="SSF54928">
    <property type="entry name" value="RNA-binding domain, RBD"/>
    <property type="match status" value="1"/>
</dbReference>
<evidence type="ECO:0000259" key="2">
    <source>
        <dbReference type="PROSITE" id="PS50102"/>
    </source>
</evidence>
<evidence type="ECO:0000313" key="3">
    <source>
        <dbReference type="EMBL" id="CAF1681806.1"/>
    </source>
</evidence>
<organism evidence="3 5">
    <name type="scientific">Didymodactylos carnosus</name>
    <dbReference type="NCBI Taxonomy" id="1234261"/>
    <lineage>
        <taxon>Eukaryota</taxon>
        <taxon>Metazoa</taxon>
        <taxon>Spiralia</taxon>
        <taxon>Gnathifera</taxon>
        <taxon>Rotifera</taxon>
        <taxon>Eurotatoria</taxon>
        <taxon>Bdelloidea</taxon>
        <taxon>Philodinida</taxon>
        <taxon>Philodinidae</taxon>
        <taxon>Didymodactylos</taxon>
    </lineage>
</organism>
<dbReference type="Gene3D" id="3.30.70.330">
    <property type="match status" value="1"/>
</dbReference>
<dbReference type="EMBL" id="CAJNOQ010067107">
    <property type="protein sequence ID" value="CAF1681806.1"/>
    <property type="molecule type" value="Genomic_DNA"/>
</dbReference>
<evidence type="ECO:0000313" key="4">
    <source>
        <dbReference type="EMBL" id="CAF4685770.1"/>
    </source>
</evidence>
<dbReference type="Proteomes" id="UP000681722">
    <property type="component" value="Unassembled WGS sequence"/>
</dbReference>